<evidence type="ECO:0000313" key="4">
    <source>
        <dbReference type="Proteomes" id="UP000694843"/>
    </source>
</evidence>
<keyword evidence="1" id="KW-0694">RNA-binding</keyword>
<dbReference type="Pfam" id="PF00076">
    <property type="entry name" value="RRM_1"/>
    <property type="match status" value="1"/>
</dbReference>
<dbReference type="CDD" id="cd00590">
    <property type="entry name" value="RRM_SF"/>
    <property type="match status" value="1"/>
</dbReference>
<evidence type="ECO:0000313" key="5">
    <source>
        <dbReference type="RefSeq" id="XP_018018297.1"/>
    </source>
</evidence>
<feature type="region of interest" description="Disordered" evidence="2">
    <location>
        <begin position="151"/>
        <end position="178"/>
    </location>
</feature>
<dbReference type="RefSeq" id="XP_018018297.1">
    <property type="nucleotide sequence ID" value="XM_018162808.2"/>
</dbReference>
<feature type="domain" description="RRM" evidence="3">
    <location>
        <begin position="221"/>
        <end position="271"/>
    </location>
</feature>
<gene>
    <name evidence="5" type="primary">LOC108674834</name>
</gene>
<protein>
    <submittedName>
        <fullName evidence="5">Uncharacterized protein LOC108674834 isoform X1</fullName>
    </submittedName>
</protein>
<reference evidence="5" key="1">
    <citation type="submission" date="2025-08" db="UniProtKB">
        <authorList>
            <consortium name="RefSeq"/>
        </authorList>
    </citation>
    <scope>IDENTIFICATION</scope>
    <source>
        <tissue evidence="5">Whole organism</tissue>
    </source>
</reference>
<dbReference type="InterPro" id="IPR035979">
    <property type="entry name" value="RBD_domain_sf"/>
</dbReference>
<dbReference type="AlphaFoldDB" id="A0A8B7NX27"/>
<evidence type="ECO:0000256" key="2">
    <source>
        <dbReference type="SAM" id="MobiDB-lite"/>
    </source>
</evidence>
<dbReference type="KEGG" id="hazt:108674834"/>
<dbReference type="OrthoDB" id="10570190at2759"/>
<sequence>MVSKKPNKALELESSGSAPKTKKKRQDVIPSPRKLKSPPDNKSLITERNNASLSIDSSSKRLKISTTKVKERRKSFKNLLASKYHYTYCKYNRAELRAENFEYDDKIWDAQVDGSELYFPVFIADNLKDKKLKTLKSSKKPLPTLVNHGFQNGFSSDSKRPPGNIVPENKTSKLSQESSNQPLILTTGAFSVEGGIVDNSSASDLPPHTVCVVSAFERPSKKRLEETFSHFGNIISILRYTASRPPVAYVAFKTESALDACLNSKTELMGSNCSLIRCHGKKLTETEAQEACGQRFLQFLKSSGKKNKK</sequence>
<dbReference type="Gene3D" id="3.30.70.330">
    <property type="match status" value="1"/>
</dbReference>
<organism evidence="4 5">
    <name type="scientific">Hyalella azteca</name>
    <name type="common">Amphipod</name>
    <dbReference type="NCBI Taxonomy" id="294128"/>
    <lineage>
        <taxon>Eukaryota</taxon>
        <taxon>Metazoa</taxon>
        <taxon>Ecdysozoa</taxon>
        <taxon>Arthropoda</taxon>
        <taxon>Crustacea</taxon>
        <taxon>Multicrustacea</taxon>
        <taxon>Malacostraca</taxon>
        <taxon>Eumalacostraca</taxon>
        <taxon>Peracarida</taxon>
        <taxon>Amphipoda</taxon>
        <taxon>Senticaudata</taxon>
        <taxon>Talitrida</taxon>
        <taxon>Talitroidea</taxon>
        <taxon>Hyalellidae</taxon>
        <taxon>Hyalella</taxon>
    </lineage>
</organism>
<evidence type="ECO:0000259" key="3">
    <source>
        <dbReference type="Pfam" id="PF00076"/>
    </source>
</evidence>
<evidence type="ECO:0000256" key="1">
    <source>
        <dbReference type="ARBA" id="ARBA00022884"/>
    </source>
</evidence>
<dbReference type="GO" id="GO:0003723">
    <property type="term" value="F:RNA binding"/>
    <property type="evidence" value="ECO:0007669"/>
    <property type="project" value="UniProtKB-KW"/>
</dbReference>
<dbReference type="InterPro" id="IPR012677">
    <property type="entry name" value="Nucleotide-bd_a/b_plait_sf"/>
</dbReference>
<proteinExistence type="predicted"/>
<name>A0A8B7NX27_HYAAZ</name>
<dbReference type="InterPro" id="IPR000504">
    <property type="entry name" value="RRM_dom"/>
</dbReference>
<dbReference type="Proteomes" id="UP000694843">
    <property type="component" value="Unplaced"/>
</dbReference>
<accession>A0A8B7NX27</accession>
<keyword evidence="4" id="KW-1185">Reference proteome</keyword>
<feature type="region of interest" description="Disordered" evidence="2">
    <location>
        <begin position="1"/>
        <end position="45"/>
    </location>
</feature>
<dbReference type="GeneID" id="108674834"/>
<dbReference type="SUPFAM" id="SSF54928">
    <property type="entry name" value="RNA-binding domain, RBD"/>
    <property type="match status" value="1"/>
</dbReference>